<keyword evidence="1" id="KW-0472">Membrane</keyword>
<dbReference type="Proteomes" id="UP000308652">
    <property type="component" value="Unassembled WGS sequence"/>
</dbReference>
<feature type="transmembrane region" description="Helical" evidence="1">
    <location>
        <begin position="51"/>
        <end position="73"/>
    </location>
</feature>
<name>A0A5C3LLS6_9AGAR</name>
<dbReference type="EMBL" id="ML213647">
    <property type="protein sequence ID" value="TFK33497.1"/>
    <property type="molecule type" value="Genomic_DNA"/>
</dbReference>
<evidence type="ECO:0008006" key="4">
    <source>
        <dbReference type="Google" id="ProtNLM"/>
    </source>
</evidence>
<dbReference type="AlphaFoldDB" id="A0A5C3LLS6"/>
<proteinExistence type="predicted"/>
<reference evidence="2 3" key="1">
    <citation type="journal article" date="2019" name="Nat. Ecol. Evol.">
        <title>Megaphylogeny resolves global patterns of mushroom evolution.</title>
        <authorList>
            <person name="Varga T."/>
            <person name="Krizsan K."/>
            <person name="Foldi C."/>
            <person name="Dima B."/>
            <person name="Sanchez-Garcia M."/>
            <person name="Sanchez-Ramirez S."/>
            <person name="Szollosi G.J."/>
            <person name="Szarkandi J.G."/>
            <person name="Papp V."/>
            <person name="Albert L."/>
            <person name="Andreopoulos W."/>
            <person name="Angelini C."/>
            <person name="Antonin V."/>
            <person name="Barry K.W."/>
            <person name="Bougher N.L."/>
            <person name="Buchanan P."/>
            <person name="Buyck B."/>
            <person name="Bense V."/>
            <person name="Catcheside P."/>
            <person name="Chovatia M."/>
            <person name="Cooper J."/>
            <person name="Damon W."/>
            <person name="Desjardin D."/>
            <person name="Finy P."/>
            <person name="Geml J."/>
            <person name="Haridas S."/>
            <person name="Hughes K."/>
            <person name="Justo A."/>
            <person name="Karasinski D."/>
            <person name="Kautmanova I."/>
            <person name="Kiss B."/>
            <person name="Kocsube S."/>
            <person name="Kotiranta H."/>
            <person name="LaButti K.M."/>
            <person name="Lechner B.E."/>
            <person name="Liimatainen K."/>
            <person name="Lipzen A."/>
            <person name="Lukacs Z."/>
            <person name="Mihaltcheva S."/>
            <person name="Morgado L.N."/>
            <person name="Niskanen T."/>
            <person name="Noordeloos M.E."/>
            <person name="Ohm R.A."/>
            <person name="Ortiz-Santana B."/>
            <person name="Ovrebo C."/>
            <person name="Racz N."/>
            <person name="Riley R."/>
            <person name="Savchenko A."/>
            <person name="Shiryaev A."/>
            <person name="Soop K."/>
            <person name="Spirin V."/>
            <person name="Szebenyi C."/>
            <person name="Tomsovsky M."/>
            <person name="Tulloss R.E."/>
            <person name="Uehling J."/>
            <person name="Grigoriev I.V."/>
            <person name="Vagvolgyi C."/>
            <person name="Papp T."/>
            <person name="Martin F.M."/>
            <person name="Miettinen O."/>
            <person name="Hibbett D.S."/>
            <person name="Nagy L.G."/>
        </authorList>
    </citation>
    <scope>NUCLEOTIDE SEQUENCE [LARGE SCALE GENOMIC DNA]</scope>
    <source>
        <strain evidence="2 3">CBS 166.37</strain>
    </source>
</reference>
<sequence>PPPPPGLNYIEAIRPALTFLILVTVWSAILVPILVALFFFSTRELRRKPIFICNVFSILLGLSMGICTLYAEVLQHYMAPSTAARLTVAWLDFFIPFFVESILVIRILAVYPYRRTPRVVFLSIFIPLGILKIARLVNIIVFTVNYARVTAGDVDIMAASQRAWRSYPGQKIEWFLQLVDNTAASALFLWRLNKGRHIAERCLMHSVFSYRSKGTYISKIEGLFWIAVSNFVFPVILCLVQLVFIFRDPTFIIASCIFLTNDYVEIIGVLLATVWTAGS</sequence>
<organism evidence="2 3">
    <name type="scientific">Crucibulum laeve</name>
    <dbReference type="NCBI Taxonomy" id="68775"/>
    <lineage>
        <taxon>Eukaryota</taxon>
        <taxon>Fungi</taxon>
        <taxon>Dikarya</taxon>
        <taxon>Basidiomycota</taxon>
        <taxon>Agaricomycotina</taxon>
        <taxon>Agaricomycetes</taxon>
        <taxon>Agaricomycetidae</taxon>
        <taxon>Agaricales</taxon>
        <taxon>Agaricineae</taxon>
        <taxon>Nidulariaceae</taxon>
        <taxon>Crucibulum</taxon>
    </lineage>
</organism>
<feature type="non-terminal residue" evidence="2">
    <location>
        <position position="1"/>
    </location>
</feature>
<evidence type="ECO:0000313" key="2">
    <source>
        <dbReference type="EMBL" id="TFK33497.1"/>
    </source>
</evidence>
<keyword evidence="1" id="KW-0812">Transmembrane</keyword>
<protein>
    <recommendedName>
        <fullName evidence="4">G protein-coupled receptor</fullName>
    </recommendedName>
</protein>
<feature type="transmembrane region" description="Helical" evidence="1">
    <location>
        <begin position="93"/>
        <end position="113"/>
    </location>
</feature>
<accession>A0A5C3LLS6</accession>
<dbReference type="OrthoDB" id="2548432at2759"/>
<feature type="transmembrane region" description="Helical" evidence="1">
    <location>
        <begin position="252"/>
        <end position="275"/>
    </location>
</feature>
<feature type="non-terminal residue" evidence="2">
    <location>
        <position position="279"/>
    </location>
</feature>
<keyword evidence="3" id="KW-1185">Reference proteome</keyword>
<evidence type="ECO:0000256" key="1">
    <source>
        <dbReference type="SAM" id="Phobius"/>
    </source>
</evidence>
<keyword evidence="1" id="KW-1133">Transmembrane helix</keyword>
<feature type="transmembrane region" description="Helical" evidence="1">
    <location>
        <begin position="223"/>
        <end position="246"/>
    </location>
</feature>
<feature type="transmembrane region" description="Helical" evidence="1">
    <location>
        <begin position="12"/>
        <end position="39"/>
    </location>
</feature>
<feature type="transmembrane region" description="Helical" evidence="1">
    <location>
        <begin position="120"/>
        <end position="144"/>
    </location>
</feature>
<evidence type="ECO:0000313" key="3">
    <source>
        <dbReference type="Proteomes" id="UP000308652"/>
    </source>
</evidence>
<gene>
    <name evidence="2" type="ORF">BDQ12DRAFT_589428</name>
</gene>